<keyword evidence="4 6" id="KW-1133">Transmembrane helix</keyword>
<protein>
    <submittedName>
        <fullName evidence="9">ABC transporter permease</fullName>
    </submittedName>
</protein>
<evidence type="ECO:0000256" key="6">
    <source>
        <dbReference type="SAM" id="Phobius"/>
    </source>
</evidence>
<dbReference type="InterPro" id="IPR003838">
    <property type="entry name" value="ABC3_permease_C"/>
</dbReference>
<feature type="domain" description="MacB-like periplasmic core" evidence="8">
    <location>
        <begin position="449"/>
        <end position="658"/>
    </location>
</feature>
<keyword evidence="2" id="KW-1003">Cell membrane</keyword>
<feature type="transmembrane region" description="Helical" evidence="6">
    <location>
        <begin position="435"/>
        <end position="459"/>
    </location>
</feature>
<feature type="transmembrane region" description="Helical" evidence="6">
    <location>
        <begin position="746"/>
        <end position="765"/>
    </location>
</feature>
<feature type="domain" description="ABC3 transporter permease C-terminal" evidence="7">
    <location>
        <begin position="297"/>
        <end position="412"/>
    </location>
</feature>
<dbReference type="InterPro" id="IPR050250">
    <property type="entry name" value="Macrolide_Exporter_MacB"/>
</dbReference>
<dbReference type="Pfam" id="PF12704">
    <property type="entry name" value="MacB_PCD"/>
    <property type="match status" value="2"/>
</dbReference>
<evidence type="ECO:0000256" key="1">
    <source>
        <dbReference type="ARBA" id="ARBA00004651"/>
    </source>
</evidence>
<feature type="transmembrane region" description="Helical" evidence="6">
    <location>
        <begin position="780"/>
        <end position="803"/>
    </location>
</feature>
<comment type="caution">
    <text evidence="9">The sequence shown here is derived from an EMBL/GenBank/DDBJ whole genome shotgun (WGS) entry which is preliminary data.</text>
</comment>
<keyword evidence="3 6" id="KW-0812">Transmembrane</keyword>
<dbReference type="PROSITE" id="PS51257">
    <property type="entry name" value="PROKAR_LIPOPROTEIN"/>
    <property type="match status" value="1"/>
</dbReference>
<proteinExistence type="predicted"/>
<dbReference type="InterPro" id="IPR025857">
    <property type="entry name" value="MacB_PCD"/>
</dbReference>
<dbReference type="EMBL" id="JAULBC010000001">
    <property type="protein sequence ID" value="MEX6685923.1"/>
    <property type="molecule type" value="Genomic_DNA"/>
</dbReference>
<dbReference type="Pfam" id="PF02687">
    <property type="entry name" value="FtsX"/>
    <property type="match status" value="2"/>
</dbReference>
<keyword evidence="10" id="KW-1185">Reference proteome</keyword>
<sequence>MFKNYFTAALRSLQKNKFFSVINIAGLSIGMAACLLILQYVSFELSYDQFNQNASSIYRVVNDRYQNGKLIQHGTITYSAIGRAMQEDYPQEILRTARVEPATDIILTYNEKKLKQSGLAVDTSFLTMFSYPLIAGNAYTSLKAPYNMIISQSMADKLFGVPQNANYASYIGKTIQLQNDSALYNITGISKDVPENSHLQFNFLVSWSSLTQTWKNADYSFEQSDFWQYIQLKPGVDYKRLEARFPTFSQKHFQGAKVSGSDETFYLQPLSKAHLYSDFEYEIGVTGNATTVWGLLTVALFIIIIAWVNYINLTTAKSAERAKEVGVRKVAGASKSQLIRQFFTESVVINLIAFAIAIMLVILVQNSFNQLVQHNLSLTLLFQKNLSGYTVFATILLIIMAGFFVSGFYPSFVFSSFKPVTVLKGRFSHSTKGILLRKTLVVVQFTMTVILIIGSVVVYRQVRFMNRQKLGITLDQVMVINPPMLTKWDSTFIRRVNSFTNEVRQLPHVKGATTSFRVAGEELSRDFKVRRADAPEDNHYTIRSLGASTGFIDLYGIKLLAGRDFESTDFNTDWGKLHNIILNHHTVKLLGFKDDADAIGKKIFIYDKSWDVIGVMADFHQKSLRYPIEPTVLMPAYSENSPISVKLDVTNVESTIASVRKTFNTFFPGNMFDYYFLDERYNAQYKNEQFFGKVFGMFAGFAVFVACLGLLGLSLFATIQRTKEIGVRKVLGASVANIIFLLSKDFIKLVIIAIVIACPIAWLTMNKWLQDFSYRITISWWIFLATAVVAITIALATISFHALKSAFANPVKSLRTE</sequence>
<evidence type="ECO:0000313" key="9">
    <source>
        <dbReference type="EMBL" id="MEX6685923.1"/>
    </source>
</evidence>
<feature type="transmembrane region" description="Helical" evidence="6">
    <location>
        <begin position="21"/>
        <end position="41"/>
    </location>
</feature>
<feature type="domain" description="MacB-like periplasmic core" evidence="8">
    <location>
        <begin position="20"/>
        <end position="245"/>
    </location>
</feature>
<dbReference type="RefSeq" id="WP_369327312.1">
    <property type="nucleotide sequence ID" value="NZ_JAULBC010000001.1"/>
</dbReference>
<feature type="domain" description="ABC3 transporter permease C-terminal" evidence="7">
    <location>
        <begin position="697"/>
        <end position="809"/>
    </location>
</feature>
<gene>
    <name evidence="9" type="ORF">QTN47_00370</name>
</gene>
<dbReference type="PANTHER" id="PTHR30572">
    <property type="entry name" value="MEMBRANE COMPONENT OF TRANSPORTER-RELATED"/>
    <property type="match status" value="1"/>
</dbReference>
<evidence type="ECO:0000256" key="5">
    <source>
        <dbReference type="ARBA" id="ARBA00023136"/>
    </source>
</evidence>
<evidence type="ECO:0000259" key="8">
    <source>
        <dbReference type="Pfam" id="PF12704"/>
    </source>
</evidence>
<reference evidence="9 10" key="1">
    <citation type="submission" date="2023-07" db="EMBL/GenBank/DDBJ databases">
        <authorList>
            <person name="Lian W.-H."/>
        </authorList>
    </citation>
    <scope>NUCLEOTIDE SEQUENCE [LARGE SCALE GENOMIC DNA]</scope>
    <source>
        <strain evidence="9 10">SYSU DXS3180</strain>
    </source>
</reference>
<dbReference type="Proteomes" id="UP001560573">
    <property type="component" value="Unassembled WGS sequence"/>
</dbReference>
<evidence type="ECO:0000256" key="2">
    <source>
        <dbReference type="ARBA" id="ARBA00022475"/>
    </source>
</evidence>
<evidence type="ECO:0000313" key="10">
    <source>
        <dbReference type="Proteomes" id="UP001560573"/>
    </source>
</evidence>
<dbReference type="PANTHER" id="PTHR30572:SF18">
    <property type="entry name" value="ABC-TYPE MACROLIDE FAMILY EXPORT SYSTEM PERMEASE COMPONENT 2"/>
    <property type="match status" value="1"/>
</dbReference>
<evidence type="ECO:0000256" key="3">
    <source>
        <dbReference type="ARBA" id="ARBA00022692"/>
    </source>
</evidence>
<name>A0ABV3ZBW4_9BACT</name>
<comment type="subcellular location">
    <subcellularLocation>
        <location evidence="1">Cell membrane</location>
        <topology evidence="1">Multi-pass membrane protein</topology>
    </subcellularLocation>
</comment>
<feature type="transmembrane region" description="Helical" evidence="6">
    <location>
        <begin position="694"/>
        <end position="719"/>
    </location>
</feature>
<evidence type="ECO:0000256" key="4">
    <source>
        <dbReference type="ARBA" id="ARBA00022989"/>
    </source>
</evidence>
<feature type="transmembrane region" description="Helical" evidence="6">
    <location>
        <begin position="388"/>
        <end position="414"/>
    </location>
</feature>
<evidence type="ECO:0000259" key="7">
    <source>
        <dbReference type="Pfam" id="PF02687"/>
    </source>
</evidence>
<feature type="transmembrane region" description="Helical" evidence="6">
    <location>
        <begin position="347"/>
        <end position="368"/>
    </location>
</feature>
<keyword evidence="5 6" id="KW-0472">Membrane</keyword>
<accession>A0ABV3ZBW4</accession>
<feature type="transmembrane region" description="Helical" evidence="6">
    <location>
        <begin position="292"/>
        <end position="313"/>
    </location>
</feature>
<organism evidence="9 10">
    <name type="scientific">Danxiaibacter flavus</name>
    <dbReference type="NCBI Taxonomy" id="3049108"/>
    <lineage>
        <taxon>Bacteria</taxon>
        <taxon>Pseudomonadati</taxon>
        <taxon>Bacteroidota</taxon>
        <taxon>Chitinophagia</taxon>
        <taxon>Chitinophagales</taxon>
        <taxon>Chitinophagaceae</taxon>
        <taxon>Danxiaibacter</taxon>
    </lineage>
</organism>